<dbReference type="InterPro" id="IPR004096">
    <property type="entry name" value="V4R"/>
</dbReference>
<dbReference type="PANTHER" id="PTHR35090:SF1">
    <property type="entry name" value="SLR0144 PROTEIN"/>
    <property type="match status" value="1"/>
</dbReference>
<proteinExistence type="predicted"/>
<dbReference type="SMART" id="SM00989">
    <property type="entry name" value="V4R"/>
    <property type="match status" value="1"/>
</dbReference>
<sequence>MEYLKDKFRALAEAIERESVLIHRAALIDGYRDLHKLSKLGIEKVIKRAASYGGKKGAKILKERYSVYTDRLDEALEILTVIAESSRLLDVFEYDMDAMEIRVEGSILVEAVGKSKNPVCEPMAGFFEGFLSTLLDKKFEVKEIKCKAQGHEKCVFKITQK</sequence>
<gene>
    <name evidence="2" type="ORF">SAMN06265353_0208</name>
</gene>
<evidence type="ECO:0000313" key="3">
    <source>
        <dbReference type="Proteomes" id="UP000218627"/>
    </source>
</evidence>
<reference evidence="3" key="1">
    <citation type="submission" date="2017-09" db="EMBL/GenBank/DDBJ databases">
        <authorList>
            <person name="Varghese N."/>
            <person name="Submissions S."/>
        </authorList>
    </citation>
    <scope>NUCLEOTIDE SEQUENCE [LARGE SCALE GENOMIC DNA]</scope>
    <source>
        <strain evidence="3">DSM 2913</strain>
    </source>
</reference>
<dbReference type="Pfam" id="PF02830">
    <property type="entry name" value="V4R"/>
    <property type="match status" value="1"/>
</dbReference>
<protein>
    <recommendedName>
        <fullName evidence="1">4-vinyl reductase 4VR domain-containing protein</fullName>
    </recommendedName>
</protein>
<dbReference type="EMBL" id="OBEN01000001">
    <property type="protein sequence ID" value="SNZ11327.1"/>
    <property type="molecule type" value="Genomic_DNA"/>
</dbReference>
<dbReference type="AlphaFoldDB" id="A0A285NQT3"/>
<dbReference type="OrthoDB" id="13630at2"/>
<dbReference type="RefSeq" id="WP_096600191.1">
    <property type="nucleotide sequence ID" value="NZ_OBEN01000001.1"/>
</dbReference>
<feature type="domain" description="4-vinyl reductase 4VR" evidence="1">
    <location>
        <begin position="98"/>
        <end position="160"/>
    </location>
</feature>
<keyword evidence="3" id="KW-1185">Reference proteome</keyword>
<name>A0A285NQT3_9AQUI</name>
<evidence type="ECO:0000313" key="2">
    <source>
        <dbReference type="EMBL" id="SNZ11327.1"/>
    </source>
</evidence>
<dbReference type="Proteomes" id="UP000218627">
    <property type="component" value="Unassembled WGS sequence"/>
</dbReference>
<evidence type="ECO:0000259" key="1">
    <source>
        <dbReference type="SMART" id="SM00989"/>
    </source>
</evidence>
<dbReference type="PANTHER" id="PTHR35090">
    <property type="entry name" value="DNA-DIRECTED RNA POLYMERASE SUBUNIT I"/>
    <property type="match status" value="1"/>
</dbReference>
<dbReference type="Gene3D" id="3.30.1380.20">
    <property type="entry name" value="Trafficking protein particle complex subunit 3"/>
    <property type="match status" value="1"/>
</dbReference>
<accession>A0A285NQT3</accession>
<dbReference type="InterPro" id="IPR024096">
    <property type="entry name" value="NO_sig/Golgi_transp_ligand-bd"/>
</dbReference>
<organism evidence="2 3">
    <name type="scientific">Hydrogenobacter hydrogenophilus</name>
    <dbReference type="NCBI Taxonomy" id="35835"/>
    <lineage>
        <taxon>Bacteria</taxon>
        <taxon>Pseudomonadati</taxon>
        <taxon>Aquificota</taxon>
        <taxon>Aquificia</taxon>
        <taxon>Aquificales</taxon>
        <taxon>Aquificaceae</taxon>
        <taxon>Hydrogenobacter</taxon>
    </lineage>
</organism>
<dbReference type="SUPFAM" id="SSF111126">
    <property type="entry name" value="Ligand-binding domain in the NO signalling and Golgi transport"/>
    <property type="match status" value="1"/>
</dbReference>